<evidence type="ECO:0000256" key="1">
    <source>
        <dbReference type="ARBA" id="ARBA00022490"/>
    </source>
</evidence>
<dbReference type="Gene3D" id="3.10.20.30">
    <property type="match status" value="1"/>
</dbReference>
<dbReference type="UniPathway" id="UPA00988"/>
<name>L2GNZ0_VITCO</name>
<keyword evidence="2" id="KW-1017">Isopeptide bond</keyword>
<proteinExistence type="inferred from homology"/>
<evidence type="ECO:0000256" key="2">
    <source>
        <dbReference type="ARBA" id="ARBA00022499"/>
    </source>
</evidence>
<dbReference type="Proteomes" id="UP000011082">
    <property type="component" value="Unassembled WGS sequence"/>
</dbReference>
<reference evidence="7" key="1">
    <citation type="submission" date="2011-05" db="EMBL/GenBank/DDBJ databases">
        <title>The genome sequence of Vittaforma corneae strain ATCC 50505.</title>
        <authorList>
            <consortium name="The Broad Institute Genome Sequencing Platform"/>
            <person name="Cuomo C."/>
            <person name="Didier E."/>
            <person name="Bowers L."/>
            <person name="Young S.K."/>
            <person name="Zeng Q."/>
            <person name="Gargeya S."/>
            <person name="Fitzgerald M."/>
            <person name="Haas B."/>
            <person name="Abouelleil A."/>
            <person name="Alvarado L."/>
            <person name="Arachchi H.M."/>
            <person name="Berlin A."/>
            <person name="Chapman S.B."/>
            <person name="Gearin G."/>
            <person name="Goldberg J."/>
            <person name="Griggs A."/>
            <person name="Gujja S."/>
            <person name="Hansen M."/>
            <person name="Heiman D."/>
            <person name="Howarth C."/>
            <person name="Larimer J."/>
            <person name="Lui A."/>
            <person name="MacDonald P.J.P."/>
            <person name="McCowen C."/>
            <person name="Montmayeur A."/>
            <person name="Murphy C."/>
            <person name="Neiman D."/>
            <person name="Pearson M."/>
            <person name="Priest M."/>
            <person name="Roberts A."/>
            <person name="Saif S."/>
            <person name="Shea T."/>
            <person name="Sisk P."/>
            <person name="Stolte C."/>
            <person name="Sykes S."/>
            <person name="Wortman J."/>
            <person name="Nusbaum C."/>
            <person name="Birren B."/>
        </authorList>
    </citation>
    <scope>NUCLEOTIDE SEQUENCE [LARGE SCALE GENOMIC DNA]</scope>
    <source>
        <strain evidence="7">ATCC 50505</strain>
    </source>
</reference>
<keyword evidence="1 5" id="KW-0963">Cytoplasm</keyword>
<dbReference type="InterPro" id="IPR015221">
    <property type="entry name" value="Urm1"/>
</dbReference>
<accession>L2GNZ0</accession>
<evidence type="ECO:0000313" key="7">
    <source>
        <dbReference type="Proteomes" id="UP000011082"/>
    </source>
</evidence>
<sequence>MKITFSGADDAFLNSNQIEIEPETVDRECLGTVDRVISYIYRTEPRAHRSFFRPDATLAHGTICLIDEQDIEMKEDKEVGVGVDSHIVLVSTLHGG</sequence>
<dbReference type="HOGENOM" id="CLU_148208_1_0_1"/>
<protein>
    <recommendedName>
        <fullName evidence="5">Ubiquitin-related modifier 1</fullName>
    </recommendedName>
</protein>
<evidence type="ECO:0000313" key="6">
    <source>
        <dbReference type="EMBL" id="ELA42215.1"/>
    </source>
</evidence>
<organism evidence="6 7">
    <name type="scientific">Vittaforma corneae (strain ATCC 50505)</name>
    <name type="common">Microsporidian parasite</name>
    <name type="synonym">Nosema corneum</name>
    <dbReference type="NCBI Taxonomy" id="993615"/>
    <lineage>
        <taxon>Eukaryota</taxon>
        <taxon>Fungi</taxon>
        <taxon>Fungi incertae sedis</taxon>
        <taxon>Microsporidia</taxon>
        <taxon>Nosematidae</taxon>
        <taxon>Vittaforma</taxon>
    </lineage>
</organism>
<dbReference type="AlphaFoldDB" id="L2GNZ0"/>
<dbReference type="STRING" id="993615.L2GNZ0"/>
<comment type="pathway">
    <text evidence="5">tRNA modification; 5-methoxycarbonylmethyl-2-thiouridine-tRNA biosynthesis.</text>
</comment>
<gene>
    <name evidence="6" type="ORF">VICG_00858</name>
</gene>
<evidence type="ECO:0000256" key="4">
    <source>
        <dbReference type="ARBA" id="ARBA00022786"/>
    </source>
</evidence>
<dbReference type="OMA" id="PEAHEMK"/>
<dbReference type="GO" id="GO:0034227">
    <property type="term" value="P:tRNA thio-modification"/>
    <property type="evidence" value="ECO:0007669"/>
    <property type="project" value="InterPro"/>
</dbReference>
<evidence type="ECO:0000256" key="5">
    <source>
        <dbReference type="RuleBase" id="RU361182"/>
    </source>
</evidence>
<keyword evidence="4" id="KW-0833">Ubl conjugation pathway</keyword>
<dbReference type="EMBL" id="JH370134">
    <property type="protein sequence ID" value="ELA42215.1"/>
    <property type="molecule type" value="Genomic_DNA"/>
</dbReference>
<dbReference type="InterPro" id="IPR016155">
    <property type="entry name" value="Mopterin_synth/thiamin_S_b"/>
</dbReference>
<dbReference type="InterPro" id="IPR012675">
    <property type="entry name" value="Beta-grasp_dom_sf"/>
</dbReference>
<comment type="similarity">
    <text evidence="5">Belongs to the URM1 family.</text>
</comment>
<dbReference type="RefSeq" id="XP_007604307.1">
    <property type="nucleotide sequence ID" value="XM_007604245.1"/>
</dbReference>
<keyword evidence="7" id="KW-1185">Reference proteome</keyword>
<dbReference type="OrthoDB" id="10248987at2759"/>
<comment type="subcellular location">
    <subcellularLocation>
        <location evidence="5">Cytoplasm</location>
    </subcellularLocation>
</comment>
<dbReference type="GeneID" id="19881572"/>
<dbReference type="GO" id="GO:0005737">
    <property type="term" value="C:cytoplasm"/>
    <property type="evidence" value="ECO:0007669"/>
    <property type="project" value="UniProtKB-SubCell"/>
</dbReference>
<dbReference type="VEuPathDB" id="MicrosporidiaDB:VICG_00858"/>
<dbReference type="SUPFAM" id="SSF54285">
    <property type="entry name" value="MoaD/ThiS"/>
    <property type="match status" value="1"/>
</dbReference>
<evidence type="ECO:0000256" key="3">
    <source>
        <dbReference type="ARBA" id="ARBA00022694"/>
    </source>
</evidence>
<dbReference type="InParanoid" id="L2GNZ0"/>
<keyword evidence="3 5" id="KW-0819">tRNA processing</keyword>
<dbReference type="Pfam" id="PF09138">
    <property type="entry name" value="Urm1"/>
    <property type="match status" value="1"/>
</dbReference>